<dbReference type="EMBL" id="JAUEMJ010000001">
    <property type="protein sequence ID" value="MDN3238386.1"/>
    <property type="molecule type" value="Genomic_DNA"/>
</dbReference>
<evidence type="ECO:0000256" key="4">
    <source>
        <dbReference type="ARBA" id="ARBA00023014"/>
    </source>
</evidence>
<keyword evidence="5" id="KW-1015">Disulfide bond</keyword>
<comment type="caution">
    <text evidence="7">The sequence shown here is derived from an EMBL/GenBank/DDBJ whole genome shotgun (WGS) entry which is preliminary data.</text>
</comment>
<dbReference type="SUPFAM" id="SSF51905">
    <property type="entry name" value="FAD/NAD(P)-binding domain"/>
    <property type="match status" value="1"/>
</dbReference>
<protein>
    <submittedName>
        <fullName evidence="7">FAD-dependent oxidoreductase</fullName>
    </submittedName>
</protein>
<dbReference type="Proteomes" id="UP001171902">
    <property type="component" value="Unassembled WGS sequence"/>
</dbReference>
<dbReference type="PANTHER" id="PTHR13847:SF274">
    <property type="entry name" value="RIESKE 2FE-2S IRON-SULFUR PROTEIN YHFW-RELATED"/>
    <property type="match status" value="1"/>
</dbReference>
<keyword evidence="1" id="KW-0001">2Fe-2S</keyword>
<keyword evidence="8" id="KW-1185">Reference proteome</keyword>
<dbReference type="InterPro" id="IPR038010">
    <property type="entry name" value="YhfW_C"/>
</dbReference>
<dbReference type="RefSeq" id="WP_289954166.1">
    <property type="nucleotide sequence ID" value="NZ_JAUEMJ010000001.1"/>
</dbReference>
<sequence>MKPPLVLPESYWIASTEATTYPAAEGPVTTEVAVIGGGIAGLCTAWELARAGRSVAVLEAGRIAAAVTGNTTAKLSAQHASVYAHLRDAFGSAAARDYAEAQTAAIAHVAEIADALGIECDLERAPSFVYTESEDGVAALRDEAEAAREAGLDASFTTETGLPFPVAGAVRVEDQAQFHPRRFLLALAADFIAQGGRIFEESRVTGLDSTGSKTEGGAHVLALEGGGEVRCDQVVIATQFPVIDRIKLFARLTPRRELVVAGPIPESADPGGMYLTSEGGTRSVRTAPYGEGRRLLIVTGEAFTPGDDGTTERLDRLTAWATERFGVESIEYRWAAQDYTTTDRVPFVGELSGEDGVYVACGFGGWGMSNGVAAARTIAETMAGKPPQWAELFGPGRFHLLREGGRLAAAQSKVVQHFIGDRLPHAAPSKPEDLAPGAGAVMRVEGALRAVYRDEDGGLHTLSAKCTHLGCVVGFNDAERNWECPCHGSRFSTRGAVLQGPATSPLEAHPHE</sequence>
<evidence type="ECO:0000313" key="7">
    <source>
        <dbReference type="EMBL" id="MDN3238386.1"/>
    </source>
</evidence>
<reference evidence="7" key="1">
    <citation type="submission" date="2023-06" db="EMBL/GenBank/DDBJ databases">
        <title>Gycomyces niveus sp.nov., a novel actinomycete isolated from soil in Shouguang.</title>
        <authorList>
            <person name="Yang X."/>
            <person name="Zhao J."/>
        </authorList>
    </citation>
    <scope>NUCLEOTIDE SEQUENCE</scope>
    <source>
        <strain evidence="7">NEAU C2</strain>
    </source>
</reference>
<feature type="domain" description="Rieske" evidence="6">
    <location>
        <begin position="426"/>
        <end position="512"/>
    </location>
</feature>
<dbReference type="InterPro" id="IPR017941">
    <property type="entry name" value="Rieske_2Fe-2S"/>
</dbReference>
<dbReference type="Gene3D" id="3.50.50.60">
    <property type="entry name" value="FAD/NAD(P)-binding domain"/>
    <property type="match status" value="1"/>
</dbReference>
<organism evidence="7 8">
    <name type="scientific">Glycomyces tritici</name>
    <dbReference type="NCBI Taxonomy" id="2665176"/>
    <lineage>
        <taxon>Bacteria</taxon>
        <taxon>Bacillati</taxon>
        <taxon>Actinomycetota</taxon>
        <taxon>Actinomycetes</taxon>
        <taxon>Glycomycetales</taxon>
        <taxon>Glycomycetaceae</taxon>
        <taxon>Glycomyces</taxon>
    </lineage>
</organism>
<gene>
    <name evidence="7" type="ORF">QWI33_01515</name>
</gene>
<evidence type="ECO:0000256" key="2">
    <source>
        <dbReference type="ARBA" id="ARBA00022723"/>
    </source>
</evidence>
<name>A0ABT7YIC1_9ACTN</name>
<evidence type="ECO:0000259" key="6">
    <source>
        <dbReference type="PROSITE" id="PS51296"/>
    </source>
</evidence>
<evidence type="ECO:0000313" key="8">
    <source>
        <dbReference type="Proteomes" id="UP001171902"/>
    </source>
</evidence>
<dbReference type="PROSITE" id="PS51296">
    <property type="entry name" value="RIESKE"/>
    <property type="match status" value="1"/>
</dbReference>
<dbReference type="PANTHER" id="PTHR13847">
    <property type="entry name" value="SARCOSINE DEHYDROGENASE-RELATED"/>
    <property type="match status" value="1"/>
</dbReference>
<evidence type="ECO:0000256" key="5">
    <source>
        <dbReference type="ARBA" id="ARBA00023157"/>
    </source>
</evidence>
<dbReference type="InterPro" id="IPR036188">
    <property type="entry name" value="FAD/NAD-bd_sf"/>
</dbReference>
<dbReference type="InterPro" id="IPR005805">
    <property type="entry name" value="Rieske_Fe-S_prot_C"/>
</dbReference>
<dbReference type="CDD" id="cd03477">
    <property type="entry name" value="Rieske_YhfW_C"/>
    <property type="match status" value="1"/>
</dbReference>
<dbReference type="Gene3D" id="2.102.10.10">
    <property type="entry name" value="Rieske [2Fe-2S] iron-sulphur domain"/>
    <property type="match status" value="1"/>
</dbReference>
<keyword evidence="2" id="KW-0479">Metal-binding</keyword>
<dbReference type="SUPFAM" id="SSF50022">
    <property type="entry name" value="ISP domain"/>
    <property type="match status" value="1"/>
</dbReference>
<dbReference type="Gene3D" id="3.30.9.10">
    <property type="entry name" value="D-Amino Acid Oxidase, subunit A, domain 2"/>
    <property type="match status" value="1"/>
</dbReference>
<dbReference type="Pfam" id="PF01266">
    <property type="entry name" value="DAO"/>
    <property type="match status" value="1"/>
</dbReference>
<accession>A0ABT7YIC1</accession>
<dbReference type="InterPro" id="IPR006076">
    <property type="entry name" value="FAD-dep_OxRdtase"/>
</dbReference>
<dbReference type="PRINTS" id="PR00162">
    <property type="entry name" value="RIESKE"/>
</dbReference>
<keyword evidence="3" id="KW-0408">Iron</keyword>
<evidence type="ECO:0000256" key="1">
    <source>
        <dbReference type="ARBA" id="ARBA00022714"/>
    </source>
</evidence>
<proteinExistence type="predicted"/>
<dbReference type="InterPro" id="IPR036922">
    <property type="entry name" value="Rieske_2Fe-2S_sf"/>
</dbReference>
<keyword evidence="4" id="KW-0411">Iron-sulfur</keyword>
<dbReference type="Pfam" id="PF00355">
    <property type="entry name" value="Rieske"/>
    <property type="match status" value="1"/>
</dbReference>
<evidence type="ECO:0000256" key="3">
    <source>
        <dbReference type="ARBA" id="ARBA00023004"/>
    </source>
</evidence>